<evidence type="ECO:0008006" key="5">
    <source>
        <dbReference type="Google" id="ProtNLM"/>
    </source>
</evidence>
<evidence type="ECO:0000313" key="4">
    <source>
        <dbReference type="Proteomes" id="UP001500051"/>
    </source>
</evidence>
<feature type="transmembrane region" description="Helical" evidence="2">
    <location>
        <begin position="29"/>
        <end position="48"/>
    </location>
</feature>
<sequence length="173" mass="18048">MGIPIEAGYGVTMQWFGAVASADAARSRLILWLAVLAVGLSLLAMHQLSSNHTAADPASGDRVGTVTADDWSQHAAGHTGDAGPDRAHTLPALGGTDLVSGEHDGCPGCAGHTTMALTCLAALVLLTAGLLLPRPRTGRGILRPRPNQPAVPRPRERFRPRPLSPVEMSISRT</sequence>
<proteinExistence type="predicted"/>
<dbReference type="Proteomes" id="UP001500051">
    <property type="component" value="Unassembled WGS sequence"/>
</dbReference>
<feature type="region of interest" description="Disordered" evidence="1">
    <location>
        <begin position="73"/>
        <end position="96"/>
    </location>
</feature>
<evidence type="ECO:0000256" key="1">
    <source>
        <dbReference type="SAM" id="MobiDB-lite"/>
    </source>
</evidence>
<protein>
    <recommendedName>
        <fullName evidence="5">MYXO-CTERM domain-containing protein</fullName>
    </recommendedName>
</protein>
<feature type="transmembrane region" description="Helical" evidence="2">
    <location>
        <begin position="114"/>
        <end position="133"/>
    </location>
</feature>
<keyword evidence="4" id="KW-1185">Reference proteome</keyword>
<feature type="region of interest" description="Disordered" evidence="1">
    <location>
        <begin position="135"/>
        <end position="173"/>
    </location>
</feature>
<gene>
    <name evidence="3" type="ORF">GCM10022204_28360</name>
</gene>
<name>A0ABP7DSS7_9ACTN</name>
<keyword evidence="2" id="KW-0812">Transmembrane</keyword>
<reference evidence="4" key="1">
    <citation type="journal article" date="2019" name="Int. J. Syst. Evol. Microbiol.">
        <title>The Global Catalogue of Microorganisms (GCM) 10K type strain sequencing project: providing services to taxonomists for standard genome sequencing and annotation.</title>
        <authorList>
            <consortium name="The Broad Institute Genomics Platform"/>
            <consortium name="The Broad Institute Genome Sequencing Center for Infectious Disease"/>
            <person name="Wu L."/>
            <person name="Ma J."/>
        </authorList>
    </citation>
    <scope>NUCLEOTIDE SEQUENCE [LARGE SCALE GENOMIC DNA]</scope>
    <source>
        <strain evidence="4">JCM 16548</strain>
    </source>
</reference>
<accession>A0ABP7DSS7</accession>
<comment type="caution">
    <text evidence="3">The sequence shown here is derived from an EMBL/GenBank/DDBJ whole genome shotgun (WGS) entry which is preliminary data.</text>
</comment>
<keyword evidence="2" id="KW-1133">Transmembrane helix</keyword>
<evidence type="ECO:0000313" key="3">
    <source>
        <dbReference type="EMBL" id="GAA3708606.1"/>
    </source>
</evidence>
<keyword evidence="2" id="KW-0472">Membrane</keyword>
<dbReference type="EMBL" id="BAAAYX010000013">
    <property type="protein sequence ID" value="GAA3708606.1"/>
    <property type="molecule type" value="Genomic_DNA"/>
</dbReference>
<evidence type="ECO:0000256" key="2">
    <source>
        <dbReference type="SAM" id="Phobius"/>
    </source>
</evidence>
<organism evidence="3 4">
    <name type="scientific">Microlunatus aurantiacus</name>
    <dbReference type="NCBI Taxonomy" id="446786"/>
    <lineage>
        <taxon>Bacteria</taxon>
        <taxon>Bacillati</taxon>
        <taxon>Actinomycetota</taxon>
        <taxon>Actinomycetes</taxon>
        <taxon>Propionibacteriales</taxon>
        <taxon>Propionibacteriaceae</taxon>
        <taxon>Microlunatus</taxon>
    </lineage>
</organism>